<organism evidence="1 2">
    <name type="scientific">Faecalicatena contorta</name>
    <dbReference type="NCBI Taxonomy" id="39482"/>
    <lineage>
        <taxon>Bacteria</taxon>
        <taxon>Bacillati</taxon>
        <taxon>Bacillota</taxon>
        <taxon>Clostridia</taxon>
        <taxon>Lachnospirales</taxon>
        <taxon>Lachnospiraceae</taxon>
        <taxon>Faecalicatena</taxon>
    </lineage>
</organism>
<dbReference type="STRING" id="39482.ERS852491_00723"/>
<dbReference type="RefSeq" id="WP_055151155.1">
    <property type="nucleotide sequence ID" value="NZ_CYZU01000004.1"/>
</dbReference>
<accession>A0A174AIT5</accession>
<evidence type="ECO:0000313" key="2">
    <source>
        <dbReference type="Proteomes" id="UP000095544"/>
    </source>
</evidence>
<evidence type="ECO:0000313" key="1">
    <source>
        <dbReference type="EMBL" id="CUN87570.1"/>
    </source>
</evidence>
<name>A0A174AIT5_9FIRM</name>
<dbReference type="EMBL" id="CYZU01000004">
    <property type="protein sequence ID" value="CUN87570.1"/>
    <property type="molecule type" value="Genomic_DNA"/>
</dbReference>
<dbReference type="OrthoDB" id="2056372at2"/>
<dbReference type="AlphaFoldDB" id="A0A174AIT5"/>
<sequence>MNTIIGYANYDVLRHEKRTIFTFGCPHSQASISEKVEIELPAGFEICENTAGETMIVTPDGATYLANEILLSFGGSPVMEWYDGEKVHRVTCSFKMV</sequence>
<dbReference type="Proteomes" id="UP000095544">
    <property type="component" value="Unassembled WGS sequence"/>
</dbReference>
<reference evidence="1 2" key="1">
    <citation type="submission" date="2015-09" db="EMBL/GenBank/DDBJ databases">
        <authorList>
            <consortium name="Pathogen Informatics"/>
        </authorList>
    </citation>
    <scope>NUCLEOTIDE SEQUENCE [LARGE SCALE GENOMIC DNA]</scope>
    <source>
        <strain evidence="1 2">2789STDY5834876</strain>
    </source>
</reference>
<protein>
    <submittedName>
        <fullName evidence="1">Uncharacterized protein</fullName>
    </submittedName>
</protein>
<gene>
    <name evidence="1" type="ORF">ERS852491_00723</name>
</gene>
<proteinExistence type="predicted"/>